<organism evidence="9 10">
    <name type="scientific">Hydrogenovibrio marinus</name>
    <dbReference type="NCBI Taxonomy" id="28885"/>
    <lineage>
        <taxon>Bacteria</taxon>
        <taxon>Pseudomonadati</taxon>
        <taxon>Pseudomonadota</taxon>
        <taxon>Gammaproteobacteria</taxon>
        <taxon>Thiotrichales</taxon>
        <taxon>Piscirickettsiaceae</taxon>
        <taxon>Hydrogenovibrio</taxon>
    </lineage>
</organism>
<evidence type="ECO:0000313" key="9">
    <source>
        <dbReference type="EMBL" id="KDN96719.1"/>
    </source>
</evidence>
<feature type="domain" description="Cytochrome c" evidence="8">
    <location>
        <begin position="48"/>
        <end position="133"/>
    </location>
</feature>
<dbReference type="PANTHER" id="PTHR33751:SF9">
    <property type="entry name" value="CYTOCHROME C4"/>
    <property type="match status" value="1"/>
</dbReference>
<evidence type="ECO:0000256" key="7">
    <source>
        <dbReference type="SAM" id="SignalP"/>
    </source>
</evidence>
<dbReference type="InterPro" id="IPR050597">
    <property type="entry name" value="Cytochrome_c_Oxidase_Subunit"/>
</dbReference>
<keyword evidence="10" id="KW-1185">Reference proteome</keyword>
<keyword evidence="5 6" id="KW-0408">Iron</keyword>
<sequence>MKKLLLIGLVSVTSTASTAALASGHSMPVADAWSNITWDKSAKDMPKGDYARGEKLHSYGLCITCHGEQGIAPSRNAPNLAGNTVLYTYKELQDYKSGLRNEGNGKASVMHAATTPMSNQDMADVAVYYAAQKLPAPTGNYTPPANIKKLVTKGDVSRMITPCASCHGVHGEGRDITPALAGQVPAYFIRTMAAYKHGKRTNDINEGMAQFTQDLTDAEIQGLAEYYANLMPKNPAPAAGKE</sequence>
<comment type="caution">
    <text evidence="9">The sequence shown here is derived from an EMBL/GenBank/DDBJ whole genome shotgun (WGS) entry which is preliminary data.</text>
</comment>
<dbReference type="STRING" id="28885.EI16_10750"/>
<dbReference type="InterPro" id="IPR036909">
    <property type="entry name" value="Cyt_c-like_dom_sf"/>
</dbReference>
<protein>
    <recommendedName>
        <fullName evidence="8">Cytochrome c domain-containing protein</fullName>
    </recommendedName>
</protein>
<proteinExistence type="predicted"/>
<evidence type="ECO:0000256" key="5">
    <source>
        <dbReference type="ARBA" id="ARBA00023004"/>
    </source>
</evidence>
<evidence type="ECO:0000313" key="10">
    <source>
        <dbReference type="Proteomes" id="UP000027341"/>
    </source>
</evidence>
<dbReference type="InterPro" id="IPR009056">
    <property type="entry name" value="Cyt_c-like_dom"/>
</dbReference>
<evidence type="ECO:0000259" key="8">
    <source>
        <dbReference type="PROSITE" id="PS51007"/>
    </source>
</evidence>
<feature type="chain" id="PRO_5001632498" description="Cytochrome c domain-containing protein" evidence="7">
    <location>
        <begin position="20"/>
        <end position="242"/>
    </location>
</feature>
<dbReference type="Pfam" id="PF00034">
    <property type="entry name" value="Cytochrom_C"/>
    <property type="match status" value="2"/>
</dbReference>
<evidence type="ECO:0000256" key="4">
    <source>
        <dbReference type="ARBA" id="ARBA00022982"/>
    </source>
</evidence>
<keyword evidence="2 6" id="KW-0349">Heme</keyword>
<dbReference type="GO" id="GO:0009055">
    <property type="term" value="F:electron transfer activity"/>
    <property type="evidence" value="ECO:0007669"/>
    <property type="project" value="InterPro"/>
</dbReference>
<dbReference type="GO" id="GO:0020037">
    <property type="term" value="F:heme binding"/>
    <property type="evidence" value="ECO:0007669"/>
    <property type="project" value="InterPro"/>
</dbReference>
<keyword evidence="7" id="KW-0732">Signal</keyword>
<evidence type="ECO:0000256" key="1">
    <source>
        <dbReference type="ARBA" id="ARBA00022448"/>
    </source>
</evidence>
<evidence type="ECO:0000256" key="6">
    <source>
        <dbReference type="PROSITE-ProRule" id="PRU00433"/>
    </source>
</evidence>
<dbReference type="Gene3D" id="1.10.760.10">
    <property type="entry name" value="Cytochrome c-like domain"/>
    <property type="match status" value="2"/>
</dbReference>
<evidence type="ECO:0000256" key="3">
    <source>
        <dbReference type="ARBA" id="ARBA00022723"/>
    </source>
</evidence>
<dbReference type="PROSITE" id="PS51007">
    <property type="entry name" value="CYTC"/>
    <property type="match status" value="2"/>
</dbReference>
<feature type="domain" description="Cytochrome c" evidence="8">
    <location>
        <begin position="149"/>
        <end position="231"/>
    </location>
</feature>
<dbReference type="RefSeq" id="WP_051623166.1">
    <property type="nucleotide sequence ID" value="NZ_AP020335.1"/>
</dbReference>
<keyword evidence="4" id="KW-0249">Electron transport</keyword>
<reference evidence="9 10" key="1">
    <citation type="submission" date="2014-04" db="EMBL/GenBank/DDBJ databases">
        <title>Draft genome sequence of Hydrogenovibrio marinus MH-110, a model organism for aerobic H2 metabolism.</title>
        <authorList>
            <person name="Cha H.J."/>
            <person name="Jo B.H."/>
            <person name="Hwang B.H."/>
        </authorList>
    </citation>
    <scope>NUCLEOTIDE SEQUENCE [LARGE SCALE GENOMIC DNA]</scope>
    <source>
        <strain evidence="9 10">MH-110</strain>
    </source>
</reference>
<dbReference type="AlphaFoldDB" id="A0A066ZWU1"/>
<dbReference type="GO" id="GO:0046872">
    <property type="term" value="F:metal ion binding"/>
    <property type="evidence" value="ECO:0007669"/>
    <property type="project" value="UniProtKB-KW"/>
</dbReference>
<gene>
    <name evidence="9" type="ORF">EI16_10750</name>
</gene>
<evidence type="ECO:0000256" key="2">
    <source>
        <dbReference type="ARBA" id="ARBA00022617"/>
    </source>
</evidence>
<feature type="signal peptide" evidence="7">
    <location>
        <begin position="1"/>
        <end position="19"/>
    </location>
</feature>
<dbReference type="PANTHER" id="PTHR33751">
    <property type="entry name" value="CBB3-TYPE CYTOCHROME C OXIDASE SUBUNIT FIXP"/>
    <property type="match status" value="1"/>
</dbReference>
<dbReference type="EMBL" id="JMIU01000001">
    <property type="protein sequence ID" value="KDN96719.1"/>
    <property type="molecule type" value="Genomic_DNA"/>
</dbReference>
<name>A0A066ZWU1_HYDMR</name>
<accession>A0A066ZWU1</accession>
<dbReference type="SUPFAM" id="SSF46626">
    <property type="entry name" value="Cytochrome c"/>
    <property type="match status" value="2"/>
</dbReference>
<keyword evidence="3 6" id="KW-0479">Metal-binding</keyword>
<dbReference type="Proteomes" id="UP000027341">
    <property type="component" value="Unassembled WGS sequence"/>
</dbReference>
<keyword evidence="1" id="KW-0813">Transport</keyword>